<protein>
    <recommendedName>
        <fullName evidence="1">Chromo domain-containing protein</fullName>
    </recommendedName>
</protein>
<evidence type="ECO:0000313" key="2">
    <source>
        <dbReference type="EMBL" id="POM60531.1"/>
    </source>
</evidence>
<dbReference type="SUPFAM" id="SSF54160">
    <property type="entry name" value="Chromo domain-like"/>
    <property type="match status" value="1"/>
</dbReference>
<comment type="caution">
    <text evidence="2">The sequence shown here is derived from an EMBL/GenBank/DDBJ whole genome shotgun (WGS) entry which is preliminary data.</text>
</comment>
<feature type="domain" description="Chromo" evidence="1">
    <location>
        <begin position="95"/>
        <end position="144"/>
    </location>
</feature>
<proteinExistence type="predicted"/>
<evidence type="ECO:0000259" key="1">
    <source>
        <dbReference type="PROSITE" id="PS50013"/>
    </source>
</evidence>
<reference evidence="2 3" key="1">
    <citation type="journal article" date="2017" name="Genome Biol. Evol.">
        <title>Phytophthora megakarya and P. palmivora, closely related causal agents of cacao black pod rot, underwent increases in genome sizes and gene numbers by different mechanisms.</title>
        <authorList>
            <person name="Ali S.S."/>
            <person name="Shao J."/>
            <person name="Lary D.J."/>
            <person name="Kronmiller B."/>
            <person name="Shen D."/>
            <person name="Strem M.D."/>
            <person name="Amoako-Attah I."/>
            <person name="Akrofi A.Y."/>
            <person name="Begoude B.A."/>
            <person name="Ten Hoopen G.M."/>
            <person name="Coulibaly K."/>
            <person name="Kebe B.I."/>
            <person name="Melnick R.L."/>
            <person name="Guiltinan M.J."/>
            <person name="Tyler B.M."/>
            <person name="Meinhardt L.W."/>
            <person name="Bailey B.A."/>
        </authorList>
    </citation>
    <scope>NUCLEOTIDE SEQUENCE [LARGE SCALE GENOMIC DNA]</scope>
    <source>
        <strain evidence="3">sbr112.9</strain>
    </source>
</reference>
<gene>
    <name evidence="2" type="ORF">PHPALM_30611</name>
</gene>
<dbReference type="PROSITE" id="PS50013">
    <property type="entry name" value="CHROMO_2"/>
    <property type="match status" value="1"/>
</dbReference>
<dbReference type="Proteomes" id="UP000237271">
    <property type="component" value="Unassembled WGS sequence"/>
</dbReference>
<organism evidence="2 3">
    <name type="scientific">Phytophthora palmivora</name>
    <dbReference type="NCBI Taxonomy" id="4796"/>
    <lineage>
        <taxon>Eukaryota</taxon>
        <taxon>Sar</taxon>
        <taxon>Stramenopiles</taxon>
        <taxon>Oomycota</taxon>
        <taxon>Peronosporomycetes</taxon>
        <taxon>Peronosporales</taxon>
        <taxon>Peronosporaceae</taxon>
        <taxon>Phytophthora</taxon>
    </lineage>
</organism>
<keyword evidence="3" id="KW-1185">Reference proteome</keyword>
<evidence type="ECO:0000313" key="3">
    <source>
        <dbReference type="Proteomes" id="UP000237271"/>
    </source>
</evidence>
<name>A0A2P4X4R2_9STRA</name>
<dbReference type="EMBL" id="NCKW01016857">
    <property type="protein sequence ID" value="POM60531.1"/>
    <property type="molecule type" value="Genomic_DNA"/>
</dbReference>
<dbReference type="InterPro" id="IPR000953">
    <property type="entry name" value="Chromo/chromo_shadow_dom"/>
</dbReference>
<dbReference type="AlphaFoldDB" id="A0A2P4X4R2"/>
<accession>A0A2P4X4R2</accession>
<dbReference type="InterPro" id="IPR016197">
    <property type="entry name" value="Chromo-like_dom_sf"/>
</dbReference>
<sequence length="164" mass="19095">MVMHKTVKDERSRQAQRYRARPHHEQQVYFSVGDYMLRSQADRKLHANNLRVIWVGPYRIVGSADYYFTVEHLVTGHKMDLHPSCLKLYADSSFQITEELLDQIASRGTLLAVEIKWWGLETIEDSWEPLKTMKEDIPRLLLEYAQDAEDGIILTTVTQGTDTK</sequence>
<dbReference type="OrthoDB" id="124252at2759"/>